<protein>
    <recommendedName>
        <fullName evidence="4">Lipoprotein</fullName>
    </recommendedName>
</protein>
<reference evidence="2 3" key="1">
    <citation type="submission" date="2020-02" db="EMBL/GenBank/DDBJ databases">
        <title>Characterization of phylogenetic diversity of novel bifidobacterial species isolated in Czech ZOOs.</title>
        <authorList>
            <person name="Lugli G.A."/>
            <person name="Vera N.B."/>
            <person name="Ventura M."/>
        </authorList>
    </citation>
    <scope>NUCLEOTIDE SEQUENCE [LARGE SCALE GENOMIC DNA]</scope>
    <source>
        <strain evidence="2 3">DSM 109957</strain>
    </source>
</reference>
<dbReference type="EMBL" id="JAAIII010000006">
    <property type="protein sequence ID" value="NMM94709.1"/>
    <property type="molecule type" value="Genomic_DNA"/>
</dbReference>
<dbReference type="PROSITE" id="PS51257">
    <property type="entry name" value="PROKAR_LIPOPROTEIN"/>
    <property type="match status" value="1"/>
</dbReference>
<organism evidence="2 3">
    <name type="scientific">Bifidobacterium oedipodis</name>
    <dbReference type="NCBI Taxonomy" id="2675322"/>
    <lineage>
        <taxon>Bacteria</taxon>
        <taxon>Bacillati</taxon>
        <taxon>Actinomycetota</taxon>
        <taxon>Actinomycetes</taxon>
        <taxon>Bifidobacteriales</taxon>
        <taxon>Bifidobacteriaceae</taxon>
        <taxon>Bifidobacterium</taxon>
    </lineage>
</organism>
<dbReference type="RefSeq" id="WP_169172729.1">
    <property type="nucleotide sequence ID" value="NZ_JAAIII010000006.1"/>
</dbReference>
<feature type="signal peptide" evidence="1">
    <location>
        <begin position="1"/>
        <end position="20"/>
    </location>
</feature>
<feature type="chain" id="PRO_5038928812" description="Lipoprotein" evidence="1">
    <location>
        <begin position="21"/>
        <end position="300"/>
    </location>
</feature>
<proteinExistence type="predicted"/>
<evidence type="ECO:0008006" key="4">
    <source>
        <dbReference type="Google" id="ProtNLM"/>
    </source>
</evidence>
<evidence type="ECO:0000313" key="2">
    <source>
        <dbReference type="EMBL" id="NMM94709.1"/>
    </source>
</evidence>
<comment type="caution">
    <text evidence="2">The sequence shown here is derived from an EMBL/GenBank/DDBJ whole genome shotgun (WGS) entry which is preliminary data.</text>
</comment>
<sequence length="300" mass="32837">MKHLKKVVLAILAVTLAVGAGGCGNAQEAEVSDSVVKATSDLVTIDPEIMQAYGILRQQCARSRGFDVPVDYSTIPMLQGYADVGGIFRSEQEAVSLGYSMQTMDQVEGDFSEEDFEKTLGAEDRKRYEHEVIGDISDEKSFFGSCAAQAYAALFGSYEKSNEVLNTFNEMANEQTRTSLDDGEVRKAITDVYAPCMTKAGYPLRGLKAGELAGERFGRYRAWNEPPNAEEQAMARQDYACQSEAGIMERIDMAMERNAGAWMAANEATLLARYETLEEALGKANQVINGQADFDSLMAP</sequence>
<accession>A0A7Y0EQQ4</accession>
<dbReference type="Proteomes" id="UP000532194">
    <property type="component" value="Unassembled WGS sequence"/>
</dbReference>
<evidence type="ECO:0000256" key="1">
    <source>
        <dbReference type="SAM" id="SignalP"/>
    </source>
</evidence>
<gene>
    <name evidence="2" type="ORF">G1C95_1897</name>
</gene>
<evidence type="ECO:0000313" key="3">
    <source>
        <dbReference type="Proteomes" id="UP000532194"/>
    </source>
</evidence>
<name>A0A7Y0EQQ4_9BIFI</name>
<keyword evidence="1" id="KW-0732">Signal</keyword>
<dbReference type="AlphaFoldDB" id="A0A7Y0EQQ4"/>
<keyword evidence="3" id="KW-1185">Reference proteome</keyword>